<evidence type="ECO:0000313" key="5">
    <source>
        <dbReference type="Proteomes" id="UP001642409"/>
    </source>
</evidence>
<reference evidence="3" key="1">
    <citation type="submission" date="2023-06" db="EMBL/GenBank/DDBJ databases">
        <authorList>
            <person name="Kurt Z."/>
        </authorList>
    </citation>
    <scope>NUCLEOTIDE SEQUENCE</scope>
</reference>
<organism evidence="3">
    <name type="scientific">Hexamita inflata</name>
    <dbReference type="NCBI Taxonomy" id="28002"/>
    <lineage>
        <taxon>Eukaryota</taxon>
        <taxon>Metamonada</taxon>
        <taxon>Diplomonadida</taxon>
        <taxon>Hexamitidae</taxon>
        <taxon>Hexamitinae</taxon>
        <taxon>Hexamita</taxon>
    </lineage>
</organism>
<protein>
    <submittedName>
        <fullName evidence="3">T9SS type A sorting domain-containing protein</fullName>
    </submittedName>
    <submittedName>
        <fullName evidence="4">T9SS_type A sorting domain-containing protein</fullName>
    </submittedName>
</protein>
<dbReference type="SUPFAM" id="SSF52058">
    <property type="entry name" value="L domain-like"/>
    <property type="match status" value="1"/>
</dbReference>
<dbReference type="InterPro" id="IPR032675">
    <property type="entry name" value="LRR_dom_sf"/>
</dbReference>
<dbReference type="PANTHER" id="PTHR46652">
    <property type="entry name" value="LEUCINE-RICH REPEAT AND IQ DOMAIN-CONTAINING PROTEIN 1-RELATED"/>
    <property type="match status" value="1"/>
</dbReference>
<dbReference type="PANTHER" id="PTHR46652:SF3">
    <property type="entry name" value="LEUCINE-RICH REPEAT-CONTAINING PROTEIN 9"/>
    <property type="match status" value="1"/>
</dbReference>
<dbReference type="PROSITE" id="PS51450">
    <property type="entry name" value="LRR"/>
    <property type="match status" value="1"/>
</dbReference>
<dbReference type="EMBL" id="CATOUU010000817">
    <property type="protein sequence ID" value="CAI9950727.1"/>
    <property type="molecule type" value="Genomic_DNA"/>
</dbReference>
<dbReference type="InterPro" id="IPR050836">
    <property type="entry name" value="SDS22/Internalin_LRR"/>
</dbReference>
<accession>A0AA86UGY9</accession>
<reference evidence="4 5" key="2">
    <citation type="submission" date="2024-07" db="EMBL/GenBank/DDBJ databases">
        <authorList>
            <person name="Akdeniz Z."/>
        </authorList>
    </citation>
    <scope>NUCLEOTIDE SEQUENCE [LARGE SCALE GENOMIC DNA]</scope>
</reference>
<dbReference type="InterPro" id="IPR001611">
    <property type="entry name" value="Leu-rich_rpt"/>
</dbReference>
<evidence type="ECO:0000313" key="4">
    <source>
        <dbReference type="EMBL" id="CAL6113965.1"/>
    </source>
</evidence>
<keyword evidence="1" id="KW-0433">Leucine-rich repeat</keyword>
<dbReference type="AlphaFoldDB" id="A0AA86UGY9"/>
<proteinExistence type="predicted"/>
<evidence type="ECO:0000313" key="3">
    <source>
        <dbReference type="EMBL" id="CAI9950727.1"/>
    </source>
</evidence>
<keyword evidence="2" id="KW-0677">Repeat</keyword>
<name>A0AA86UGY9_9EUKA</name>
<evidence type="ECO:0000256" key="2">
    <source>
        <dbReference type="ARBA" id="ARBA00022737"/>
    </source>
</evidence>
<dbReference type="Proteomes" id="UP001642409">
    <property type="component" value="Unassembled WGS sequence"/>
</dbReference>
<keyword evidence="5" id="KW-1185">Reference proteome</keyword>
<evidence type="ECO:0000256" key="1">
    <source>
        <dbReference type="ARBA" id="ARBA00022614"/>
    </source>
</evidence>
<dbReference type="Gene3D" id="3.80.10.10">
    <property type="entry name" value="Ribonuclease Inhibitor"/>
    <property type="match status" value="2"/>
</dbReference>
<comment type="caution">
    <text evidence="3">The sequence shown here is derived from an EMBL/GenBank/DDBJ whole genome shotgun (WGS) entry which is preliminary data.</text>
</comment>
<sequence>MNSKTMTNEFKGIIRDKTLNLMNFKKLQNIQIINTFDVRELIIDTCQNIIPKLESSTIIKLTIIDCGIKCLNEMELPNIQALDLRDNNESVVDELSGPYLNIIDLSLSGYQNLNLNSILKFKQLTKLRLAICSLTNIQQLTEFLYLTDLDLQDNENIDISPLKLMKQLNKLNLSCCYLKNINALQYLIQLKELNLEGNTGEKYAGIDINPLQYLKQLEKLNLKCCLLIDVSTLSYLSSLKELNLALNNIIYLKPLKDLKHLKQLDAQFNKILDVKELQKHKNFRQFLLSGQKQCTQKEVTLAIKIRSINQSVTKLRMINQYCIVTKSKNDIKMKQVTQYLYQCSNNQYHSTAKVASLFQKIILDDCYQ</sequence>
<gene>
    <name evidence="3" type="ORF">HINF_LOCUS38372</name>
    <name evidence="4" type="ORF">HINF_LOCUS77754</name>
</gene>
<dbReference type="EMBL" id="CAXDID020000782">
    <property type="protein sequence ID" value="CAL6113965.1"/>
    <property type="molecule type" value="Genomic_DNA"/>
</dbReference>